<keyword evidence="4" id="KW-1185">Reference proteome</keyword>
<gene>
    <name evidence="3" type="ORF">N0F65_010986</name>
</gene>
<reference evidence="3" key="2">
    <citation type="journal article" date="2023" name="Microbiol Resour">
        <title>Decontamination and Annotation of the Draft Genome Sequence of the Oomycete Lagenidium giganteum ARSEF 373.</title>
        <authorList>
            <person name="Morgan W.R."/>
            <person name="Tartar A."/>
        </authorList>
    </citation>
    <scope>NUCLEOTIDE SEQUENCE</scope>
    <source>
        <strain evidence="3">ARSEF 373</strain>
    </source>
</reference>
<evidence type="ECO:0000256" key="1">
    <source>
        <dbReference type="SAM" id="MobiDB-lite"/>
    </source>
</evidence>
<proteinExistence type="predicted"/>
<evidence type="ECO:0000313" key="3">
    <source>
        <dbReference type="EMBL" id="DBA02514.1"/>
    </source>
</evidence>
<keyword evidence="2" id="KW-0812">Transmembrane</keyword>
<keyword evidence="2" id="KW-1133">Transmembrane helix</keyword>
<feature type="compositionally biased region" description="Polar residues" evidence="1">
    <location>
        <begin position="54"/>
        <end position="65"/>
    </location>
</feature>
<evidence type="ECO:0000256" key="2">
    <source>
        <dbReference type="SAM" id="Phobius"/>
    </source>
</evidence>
<reference evidence="3" key="1">
    <citation type="submission" date="2022-11" db="EMBL/GenBank/DDBJ databases">
        <authorList>
            <person name="Morgan W.R."/>
            <person name="Tartar A."/>
        </authorList>
    </citation>
    <scope>NUCLEOTIDE SEQUENCE</scope>
    <source>
        <strain evidence="3">ARSEF 373</strain>
    </source>
</reference>
<evidence type="ECO:0000313" key="4">
    <source>
        <dbReference type="Proteomes" id="UP001146120"/>
    </source>
</evidence>
<keyword evidence="2" id="KW-0472">Membrane</keyword>
<feature type="transmembrane region" description="Helical" evidence="2">
    <location>
        <begin position="471"/>
        <end position="495"/>
    </location>
</feature>
<dbReference type="Proteomes" id="UP001146120">
    <property type="component" value="Unassembled WGS sequence"/>
</dbReference>
<feature type="transmembrane region" description="Helical" evidence="2">
    <location>
        <begin position="507"/>
        <end position="538"/>
    </location>
</feature>
<sequence length="615" mass="66205">MSGHVAPTRGSGDGDRPPSTSSDPNEEQGKETTDVPISKGIPGPTVEDTKRRQTQATLGSKTTEAGSAVVIDHTSTYVEIPKNSKFSTDIGFWQSWSGSISSAIFVALATCLAVSTYSLDKLANKSVNLGTIETAFDHDVWDVPVMTWLNHTTSVAAGANQTITSASYGSQSLGDLQYDLCGRRDWDCAEKVRPNTEYVYSLVASTFPTIANFELPELVDAIGRLQMQYVSQLAGFNFPVVQYFVPGMDWAVVCTVRRGTYRLGTVAVSDIDSVAMCVKRQYDPAWGCENDSDMDATVYVIKVLNGRATYLGQTKRHEVYYNPGNLAPLTGSVHGTGLLGTVASNDEYQGAVLVSNAPWDIYGTYLCKGTFSSETYLGMHWKGLGKAVILWKSSALMLTNAAVLWVMTAYFAATQLIYLPRSCVCAVPVWGSKTLAGLVVLVLACIGNYNVQVLTTFLSNNSVTAFDAGPYRLAGPLTMACIVGIMTSTVIQIYFNPHLATPSSIVTVAGIISFVLGFVLEAFVIVAQCVAIVAIVVLEVIRRRDKSNVPATNSVLRLFGTKSFLTLSSSTRGGIVKTLSNGDVVVDGGVLLSKNFVRVCDNYAVRSCNVKYAII</sequence>
<dbReference type="AlphaFoldDB" id="A0AAV2Z917"/>
<feature type="transmembrane region" description="Helical" evidence="2">
    <location>
        <begin position="395"/>
        <end position="418"/>
    </location>
</feature>
<protein>
    <recommendedName>
        <fullName evidence="5">Transmembrane protein</fullName>
    </recommendedName>
</protein>
<organism evidence="3 4">
    <name type="scientific">Lagenidium giganteum</name>
    <dbReference type="NCBI Taxonomy" id="4803"/>
    <lineage>
        <taxon>Eukaryota</taxon>
        <taxon>Sar</taxon>
        <taxon>Stramenopiles</taxon>
        <taxon>Oomycota</taxon>
        <taxon>Peronosporomycetes</taxon>
        <taxon>Pythiales</taxon>
        <taxon>Pythiaceae</taxon>
    </lineage>
</organism>
<evidence type="ECO:0008006" key="5">
    <source>
        <dbReference type="Google" id="ProtNLM"/>
    </source>
</evidence>
<comment type="caution">
    <text evidence="3">The sequence shown here is derived from an EMBL/GenBank/DDBJ whole genome shotgun (WGS) entry which is preliminary data.</text>
</comment>
<feature type="region of interest" description="Disordered" evidence="1">
    <location>
        <begin position="1"/>
        <end position="65"/>
    </location>
</feature>
<feature type="transmembrane region" description="Helical" evidence="2">
    <location>
        <begin position="438"/>
        <end position="459"/>
    </location>
</feature>
<name>A0AAV2Z917_9STRA</name>
<dbReference type="EMBL" id="DAKRPA010000030">
    <property type="protein sequence ID" value="DBA02514.1"/>
    <property type="molecule type" value="Genomic_DNA"/>
</dbReference>
<feature type="transmembrane region" description="Helical" evidence="2">
    <location>
        <begin position="96"/>
        <end position="119"/>
    </location>
</feature>
<accession>A0AAV2Z917</accession>